<dbReference type="GO" id="GO:0008654">
    <property type="term" value="P:phospholipid biosynthetic process"/>
    <property type="evidence" value="ECO:0007669"/>
    <property type="project" value="UniProtKB-KW"/>
</dbReference>
<comment type="pathway">
    <text evidence="10">Lipid metabolism; phospholipid metabolism.</text>
</comment>
<dbReference type="SUPFAM" id="SSF53659">
    <property type="entry name" value="Isocitrate/Isopropylmalate dehydrogenase-like"/>
    <property type="match status" value="1"/>
</dbReference>
<keyword evidence="11" id="KW-0012">Acyltransferase</keyword>
<evidence type="ECO:0000313" key="12">
    <source>
        <dbReference type="Proteomes" id="UP000323632"/>
    </source>
</evidence>
<evidence type="ECO:0000256" key="8">
    <source>
        <dbReference type="ARBA" id="ARBA00024069"/>
    </source>
</evidence>
<dbReference type="AlphaFoldDB" id="A0A5M6CV06"/>
<comment type="caution">
    <text evidence="11">The sequence shown here is derived from an EMBL/GenBank/DDBJ whole genome shotgun (WGS) entry which is preliminary data.</text>
</comment>
<gene>
    <name evidence="10 11" type="primary">plsX</name>
    <name evidence="11" type="ORF">F0919_04980</name>
</gene>
<dbReference type="RefSeq" id="WP_150031605.1">
    <property type="nucleotide sequence ID" value="NZ_VWSH01000001.1"/>
</dbReference>
<dbReference type="PANTHER" id="PTHR30100">
    <property type="entry name" value="FATTY ACID/PHOSPHOLIPID SYNTHESIS PROTEIN PLSX"/>
    <property type="match status" value="1"/>
</dbReference>
<comment type="catalytic activity">
    <reaction evidence="1 10">
        <text>a fatty acyl-[ACP] + phosphate = an acyl phosphate + holo-[ACP]</text>
        <dbReference type="Rhea" id="RHEA:42292"/>
        <dbReference type="Rhea" id="RHEA-COMP:9685"/>
        <dbReference type="Rhea" id="RHEA-COMP:14125"/>
        <dbReference type="ChEBI" id="CHEBI:43474"/>
        <dbReference type="ChEBI" id="CHEBI:59918"/>
        <dbReference type="ChEBI" id="CHEBI:64479"/>
        <dbReference type="ChEBI" id="CHEBI:138651"/>
        <dbReference type="EC" id="2.3.1.274"/>
    </reaction>
</comment>
<evidence type="ECO:0000256" key="3">
    <source>
        <dbReference type="ARBA" id="ARBA00022516"/>
    </source>
</evidence>
<comment type="similarity">
    <text evidence="10">Belongs to the PlsX family.</text>
</comment>
<evidence type="ECO:0000256" key="5">
    <source>
        <dbReference type="ARBA" id="ARBA00023098"/>
    </source>
</evidence>
<dbReference type="Proteomes" id="UP000323632">
    <property type="component" value="Unassembled WGS sequence"/>
</dbReference>
<dbReference type="Pfam" id="PF02504">
    <property type="entry name" value="FA_synthesis"/>
    <property type="match status" value="1"/>
</dbReference>
<comment type="subunit">
    <text evidence="9 10">Homodimer. Probably interacts with PlsY.</text>
</comment>
<evidence type="ECO:0000256" key="7">
    <source>
        <dbReference type="ARBA" id="ARBA00023264"/>
    </source>
</evidence>
<dbReference type="GO" id="GO:0005737">
    <property type="term" value="C:cytoplasm"/>
    <property type="evidence" value="ECO:0007669"/>
    <property type="project" value="UniProtKB-SubCell"/>
</dbReference>
<organism evidence="11 12">
    <name type="scientific">Taibaiella lutea</name>
    <dbReference type="NCBI Taxonomy" id="2608001"/>
    <lineage>
        <taxon>Bacteria</taxon>
        <taxon>Pseudomonadati</taxon>
        <taxon>Bacteroidota</taxon>
        <taxon>Chitinophagia</taxon>
        <taxon>Chitinophagales</taxon>
        <taxon>Chitinophagaceae</taxon>
        <taxon>Taibaiella</taxon>
    </lineage>
</organism>
<keyword evidence="7 10" id="KW-1208">Phospholipid metabolism</keyword>
<accession>A0A5M6CV06</accession>
<evidence type="ECO:0000256" key="1">
    <source>
        <dbReference type="ARBA" id="ARBA00001232"/>
    </source>
</evidence>
<evidence type="ECO:0000256" key="6">
    <source>
        <dbReference type="ARBA" id="ARBA00023209"/>
    </source>
</evidence>
<evidence type="ECO:0000313" key="11">
    <source>
        <dbReference type="EMBL" id="KAA5537029.1"/>
    </source>
</evidence>
<evidence type="ECO:0000256" key="10">
    <source>
        <dbReference type="HAMAP-Rule" id="MF_00019"/>
    </source>
</evidence>
<dbReference type="EMBL" id="VWSH01000001">
    <property type="protein sequence ID" value="KAA5537029.1"/>
    <property type="molecule type" value="Genomic_DNA"/>
</dbReference>
<keyword evidence="5 10" id="KW-0443">Lipid metabolism</keyword>
<keyword evidence="4 10" id="KW-0808">Transferase</keyword>
<dbReference type="EC" id="2.3.1.274" evidence="8 10"/>
<keyword evidence="12" id="KW-1185">Reference proteome</keyword>
<name>A0A5M6CV06_9BACT</name>
<evidence type="ECO:0000256" key="4">
    <source>
        <dbReference type="ARBA" id="ARBA00022679"/>
    </source>
</evidence>
<dbReference type="InterPro" id="IPR012281">
    <property type="entry name" value="Phospholipid_synth_PlsX-like"/>
</dbReference>
<evidence type="ECO:0000256" key="9">
    <source>
        <dbReference type="ARBA" id="ARBA00046608"/>
    </source>
</evidence>
<dbReference type="PANTHER" id="PTHR30100:SF1">
    <property type="entry name" value="PHOSPHATE ACYLTRANSFERASE"/>
    <property type="match status" value="1"/>
</dbReference>
<comment type="function">
    <text evidence="10">Catalyzes the reversible formation of acyl-phosphate (acyl-PO(4)) from acyl-[acyl-carrier-protein] (acyl-ACP). This enzyme utilizes acyl-ACP as fatty acyl donor, but not acyl-CoA.</text>
</comment>
<evidence type="ECO:0000256" key="2">
    <source>
        <dbReference type="ARBA" id="ARBA00022490"/>
    </source>
</evidence>
<dbReference type="HAMAP" id="MF_00019">
    <property type="entry name" value="PlsX"/>
    <property type="match status" value="1"/>
</dbReference>
<proteinExistence type="inferred from homology"/>
<dbReference type="NCBIfam" id="TIGR00182">
    <property type="entry name" value="plsX"/>
    <property type="match status" value="1"/>
</dbReference>
<keyword evidence="2 10" id="KW-0963">Cytoplasm</keyword>
<reference evidence="11 12" key="1">
    <citation type="submission" date="2019-09" db="EMBL/GenBank/DDBJ databases">
        <title>Genome sequence and assembly of Taibaiella sp.</title>
        <authorList>
            <person name="Chhetri G."/>
        </authorList>
    </citation>
    <scope>NUCLEOTIDE SEQUENCE [LARGE SCALE GENOMIC DNA]</scope>
    <source>
        <strain evidence="11 12">KVB11</strain>
    </source>
</reference>
<protein>
    <recommendedName>
        <fullName evidence="8 10">Phosphate acyltransferase</fullName>
        <ecNumber evidence="8 10">2.3.1.274</ecNumber>
    </recommendedName>
    <alternativeName>
        <fullName evidence="10">Acyl-ACP phosphotransacylase</fullName>
    </alternativeName>
    <alternativeName>
        <fullName evidence="10">Acyl-[acyl-carrier-protein]--phosphate acyltransferase</fullName>
    </alternativeName>
    <alternativeName>
        <fullName evidence="10">Phosphate-acyl-ACP acyltransferase</fullName>
    </alternativeName>
</protein>
<dbReference type="GO" id="GO:0043811">
    <property type="term" value="F:phosphate:acyl-[acyl carrier protein] acyltransferase activity"/>
    <property type="evidence" value="ECO:0007669"/>
    <property type="project" value="UniProtKB-UniRule"/>
</dbReference>
<dbReference type="PIRSF" id="PIRSF002465">
    <property type="entry name" value="Phsphlp_syn_PlsX"/>
    <property type="match status" value="1"/>
</dbReference>
<comment type="subcellular location">
    <subcellularLocation>
        <location evidence="10">Cytoplasm</location>
    </subcellularLocation>
    <text evidence="10">Associated with the membrane possibly through PlsY.</text>
</comment>
<keyword evidence="6 10" id="KW-0594">Phospholipid biosynthesis</keyword>
<dbReference type="InterPro" id="IPR003664">
    <property type="entry name" value="FA_synthesis"/>
</dbReference>
<dbReference type="Gene3D" id="3.40.718.10">
    <property type="entry name" value="Isopropylmalate Dehydrogenase"/>
    <property type="match status" value="1"/>
</dbReference>
<dbReference type="UniPathway" id="UPA00085"/>
<dbReference type="GO" id="GO:0006633">
    <property type="term" value="P:fatty acid biosynthetic process"/>
    <property type="evidence" value="ECO:0007669"/>
    <property type="project" value="UniProtKB-UniRule"/>
</dbReference>
<sequence>MKIGIDIMGGDFAPEEAIKGVLAYLASHSDSGIGVHFVLIGSPDIAAPYLSLLDGYQSHFTLVPAATVIDMHEHPTKALKEKQDSSIAIGFGLLQMGKIDAFFSAGNTGAMLVGAMYTVKAIPGVLRPTIASPIPKLDGKFNFLLDVGANADCKPEHLVQFAVMGSLYAKHVLKLENPRVGLLNLGEEEGKGNILAQTTYPLLKQHSGINFKGNVEGRDLFLDNCDVIVCEGFTGNIALKVAESIYNIFTDSRKIQDEFLDQFNYEIYGGTPILGVNAPVLIGHGISNARAFKSSIESAINLVESNFTNILKESFAENSSGAA</sequence>
<keyword evidence="3 10" id="KW-0444">Lipid biosynthesis</keyword>